<evidence type="ECO:0000256" key="1">
    <source>
        <dbReference type="ARBA" id="ARBA00022801"/>
    </source>
</evidence>
<dbReference type="RefSeq" id="WP_003805765.1">
    <property type="nucleotide sequence ID" value="NZ_BAEG01000094.1"/>
</dbReference>
<protein>
    <recommendedName>
        <fullName evidence="5">Alpha-galactosidase</fullName>
    </recommendedName>
</protein>
<dbReference type="GO" id="GO:0004557">
    <property type="term" value="F:alpha-galactosidase activity"/>
    <property type="evidence" value="ECO:0007669"/>
    <property type="project" value="InterPro"/>
</dbReference>
<dbReference type="PANTHER" id="PTHR43053:SF3">
    <property type="entry name" value="ALPHA-GALACTOSIDASE C-RELATED"/>
    <property type="match status" value="1"/>
</dbReference>
<dbReference type="InterPro" id="IPR002252">
    <property type="entry name" value="Glyco_hydro_36"/>
</dbReference>
<accession>H0QSS7</accession>
<evidence type="ECO:0000313" key="4">
    <source>
        <dbReference type="Proteomes" id="UP000003828"/>
    </source>
</evidence>
<organism evidence="3 4">
    <name type="scientific">Arthrobacter globiformis (strain ATCC 8010 / DSM 20124 / JCM 1332 / NBRC 12137 / NCIMB 8907 / NRRL B-2979 / 168)</name>
    <dbReference type="NCBI Taxonomy" id="1077972"/>
    <lineage>
        <taxon>Bacteria</taxon>
        <taxon>Bacillati</taxon>
        <taxon>Actinomycetota</taxon>
        <taxon>Actinomycetes</taxon>
        <taxon>Micrococcales</taxon>
        <taxon>Micrococcaceae</taxon>
        <taxon>Arthrobacter</taxon>
    </lineage>
</organism>
<name>H0QSS7_ARTG1</name>
<evidence type="ECO:0000313" key="3">
    <source>
        <dbReference type="EMBL" id="GAB15878.1"/>
    </source>
</evidence>
<dbReference type="PANTHER" id="PTHR43053">
    <property type="entry name" value="GLYCOSIDASE FAMILY 31"/>
    <property type="match status" value="1"/>
</dbReference>
<dbReference type="EMBL" id="BAEG01000094">
    <property type="protein sequence ID" value="GAB15878.1"/>
    <property type="molecule type" value="Genomic_DNA"/>
</dbReference>
<reference evidence="3 4" key="1">
    <citation type="submission" date="2011-12" db="EMBL/GenBank/DDBJ databases">
        <title>Whole genome shotgun sequence of Arthrobacter globiformis NBRC 12137.</title>
        <authorList>
            <person name="Miyazawa S."/>
            <person name="Hosoyama A."/>
            <person name="Tsuchikane K."/>
            <person name="Katsumata H."/>
            <person name="Yamazaki S."/>
            <person name="Fujita N."/>
        </authorList>
    </citation>
    <scope>NUCLEOTIDE SEQUENCE [LARGE SCALE GENOMIC DNA]</scope>
    <source>
        <strain evidence="3 4">NBRC 12137</strain>
    </source>
</reference>
<dbReference type="eggNOG" id="COG3345">
    <property type="taxonomic scope" value="Bacteria"/>
</dbReference>
<dbReference type="Proteomes" id="UP000003828">
    <property type="component" value="Unassembled WGS sequence"/>
</dbReference>
<proteinExistence type="predicted"/>
<evidence type="ECO:0008006" key="5">
    <source>
        <dbReference type="Google" id="ProtNLM"/>
    </source>
</evidence>
<dbReference type="STRING" id="1077972.ARGLB_094_00130"/>
<dbReference type="Pfam" id="PF02065">
    <property type="entry name" value="Melibiase"/>
    <property type="match status" value="1"/>
</dbReference>
<dbReference type="Gene3D" id="3.20.20.70">
    <property type="entry name" value="Aldolase class I"/>
    <property type="match status" value="1"/>
</dbReference>
<dbReference type="InterPro" id="IPR050985">
    <property type="entry name" value="Alpha-glycosidase_related"/>
</dbReference>
<dbReference type="AlphaFoldDB" id="H0QSS7"/>
<sequence>MSSPVLSFGHDALKVEIRQDPAGAPYLAALAFDGNKVEMLPGQPLVEILTVEEGRYHPSERLGLSSVGRRLRHVAHEVQEGPRGVEARLAMADAESGLEVELRLSSPAGTAALNAVASVSNAGAERQTLLAVTTLSARIGTGSAEKFELASGANDWLGENRWHVRALRSAAPDLALAVHGGQEARSGYVARSKGTWSTGRDLPAAVLANGEDGFAVAWQVEHNGGWRWEVTESLEGVALGLSGPTDIDHQWQQILNPGETFTTVPATIALGPDLQGAVAHLSGYRRAARRPHADNQKLHVIYNDYMNTLMGDPTTDKLLPLIDGAADAGAEVFCIDAGWYDDGGDWWDSVGEWVPSARRFPGGLGTVIDRIRDRGMIPGLWLEPEVIGVRSPMASVLPAGAFLSRDGVRVREAGRYHLDLSHPAAVRHVDAVVDRLVEEFGVGFFKIDYNINPGSGTDWDAHSAGEGLLRHNRAHLAWLDSVLDRHPDLIIENCGSGAMRMDFALLSRLQLQSTSDQQDPMKYPPIAAAAPMLVLPEQAGNWAYPNEVMDEESIAFNMATGLLGRLYLSGHLDRLSEAQQYVVHEAVDVHKELRPSIAASTPSWPLGLPQWDDAAVALALDSGAESFVTVWRRPGAPELLDLRFPALAGKAVSVQTVFPSHLTEWKTEWNPAAGLLHVHSASPAPSARTFRLTVEQ</sequence>
<keyword evidence="1" id="KW-0378">Hydrolase</keyword>
<dbReference type="GO" id="GO:0016052">
    <property type="term" value="P:carbohydrate catabolic process"/>
    <property type="evidence" value="ECO:0007669"/>
    <property type="project" value="InterPro"/>
</dbReference>
<comment type="caution">
    <text evidence="3">The sequence shown here is derived from an EMBL/GenBank/DDBJ whole genome shotgun (WGS) entry which is preliminary data.</text>
</comment>
<dbReference type="SUPFAM" id="SSF51445">
    <property type="entry name" value="(Trans)glycosidases"/>
    <property type="match status" value="1"/>
</dbReference>
<keyword evidence="2" id="KW-0326">Glycosidase</keyword>
<gene>
    <name evidence="3" type="ORF">ARGLB_094_00130</name>
</gene>
<dbReference type="InterPro" id="IPR038417">
    <property type="entry name" value="Alpga-gal_N_sf"/>
</dbReference>
<dbReference type="OrthoDB" id="9758822at2"/>
<dbReference type="InterPro" id="IPR013785">
    <property type="entry name" value="Aldolase_TIM"/>
</dbReference>
<keyword evidence="4" id="KW-1185">Reference proteome</keyword>
<dbReference type="Gene3D" id="2.70.98.60">
    <property type="entry name" value="alpha-galactosidase from lactobacil brevis"/>
    <property type="match status" value="1"/>
</dbReference>
<dbReference type="CDD" id="cd14791">
    <property type="entry name" value="GH36"/>
    <property type="match status" value="1"/>
</dbReference>
<dbReference type="InterPro" id="IPR017853">
    <property type="entry name" value="GH"/>
</dbReference>
<evidence type="ECO:0000256" key="2">
    <source>
        <dbReference type="ARBA" id="ARBA00023295"/>
    </source>
</evidence>